<dbReference type="Pfam" id="PF09414">
    <property type="entry name" value="RNA_ligase"/>
    <property type="match status" value="1"/>
</dbReference>
<dbReference type="EMBL" id="MK072514">
    <property type="protein sequence ID" value="AYV86768.1"/>
    <property type="molecule type" value="Genomic_DNA"/>
</dbReference>
<organism evidence="2">
    <name type="scientific">Sylvanvirus sp</name>
    <dbReference type="NCBI Taxonomy" id="2487774"/>
    <lineage>
        <taxon>Viruses</taxon>
    </lineage>
</organism>
<accession>A0A3G5AHY0</accession>
<evidence type="ECO:0000313" key="2">
    <source>
        <dbReference type="EMBL" id="AYV86768.1"/>
    </source>
</evidence>
<dbReference type="Gene3D" id="3.30.470.30">
    <property type="entry name" value="DNA ligase/mRNA capping enzyme"/>
    <property type="match status" value="1"/>
</dbReference>
<dbReference type="SUPFAM" id="SSF56091">
    <property type="entry name" value="DNA ligase/mRNA capping enzyme, catalytic domain"/>
    <property type="match status" value="1"/>
</dbReference>
<sequence>MASVQLIESILEHRNADALELATILGYTCVIKKNQEFKMGDRIIFIEPDYVLPNNIQQFPWVEPFLPYAQSRIRAIRLRGVYSEGLVVKSIDGIDLEALEIGSNINDLIGVTKYTSRTKGPNYLNMKHNCLPYNLPKTDEERWQRIKYKLPFGQLCTVTLKIDGQSASYGFNQKDEKVSEKTDINVLSDSDGKGTFFATSRSLDLKLEDVNPYTAHIKRYGIDTKLQAYCEEHKVSLVLRGESYGPGIQVSKVNPHCRVKTPSWALFSVYDLHKKHYCDRGTPHFFLNVAKAIGLPHVPILEEDVILTQELIDKYCEKMDKLPDGSMFEGVVIQHAGGSFKIINKNYDSKK</sequence>
<dbReference type="Pfam" id="PF21189">
    <property type="entry name" value="PHA02142"/>
    <property type="match status" value="1"/>
</dbReference>
<protein>
    <recommendedName>
        <fullName evidence="1">RNA ligase domain-containing protein</fullName>
    </recommendedName>
</protein>
<reference evidence="2" key="1">
    <citation type="submission" date="2018-10" db="EMBL/GenBank/DDBJ databases">
        <title>Hidden diversity of soil giant viruses.</title>
        <authorList>
            <person name="Schulz F."/>
            <person name="Alteio L."/>
            <person name="Goudeau D."/>
            <person name="Ryan E.M."/>
            <person name="Malmstrom R.R."/>
            <person name="Blanchard J."/>
            <person name="Woyke T."/>
        </authorList>
    </citation>
    <scope>NUCLEOTIDE SEQUENCE</scope>
    <source>
        <strain evidence="2">SYV1</strain>
    </source>
</reference>
<feature type="domain" description="RNA ligase" evidence="1">
    <location>
        <begin position="157"/>
        <end position="337"/>
    </location>
</feature>
<proteinExistence type="predicted"/>
<gene>
    <name evidence="2" type="ORF">Sylvanvirus8_24</name>
</gene>
<evidence type="ECO:0000259" key="1">
    <source>
        <dbReference type="Pfam" id="PF09414"/>
    </source>
</evidence>
<name>A0A3G5AHY0_9VIRU</name>
<dbReference type="InterPro" id="IPR021122">
    <property type="entry name" value="RNA_ligase_dom_REL/Rnl2"/>
</dbReference>